<feature type="non-terminal residue" evidence="1">
    <location>
        <position position="1"/>
    </location>
</feature>
<organism evidence="1">
    <name type="scientific">marine sediment metagenome</name>
    <dbReference type="NCBI Taxonomy" id="412755"/>
    <lineage>
        <taxon>unclassified sequences</taxon>
        <taxon>metagenomes</taxon>
        <taxon>ecological metagenomes</taxon>
    </lineage>
</organism>
<protein>
    <recommendedName>
        <fullName evidence="2">Thioredoxin-like fold domain-containing protein</fullName>
    </recommendedName>
</protein>
<comment type="caution">
    <text evidence="1">The sequence shown here is derived from an EMBL/GenBank/DDBJ whole genome shotgun (WGS) entry which is preliminary data.</text>
</comment>
<evidence type="ECO:0008006" key="2">
    <source>
        <dbReference type="Google" id="ProtNLM"/>
    </source>
</evidence>
<gene>
    <name evidence="1" type="ORF">S12H4_55673</name>
</gene>
<dbReference type="AlphaFoldDB" id="X1UYJ9"/>
<accession>X1UYJ9</accession>
<reference evidence="1" key="1">
    <citation type="journal article" date="2014" name="Front. Microbiol.">
        <title>High frequency of phylogenetically diverse reductive dehalogenase-homologous genes in deep subseafloor sedimentary metagenomes.</title>
        <authorList>
            <person name="Kawai M."/>
            <person name="Futagami T."/>
            <person name="Toyoda A."/>
            <person name="Takaki Y."/>
            <person name="Nishi S."/>
            <person name="Hori S."/>
            <person name="Arai W."/>
            <person name="Tsubouchi T."/>
            <person name="Morono Y."/>
            <person name="Uchiyama I."/>
            <person name="Ito T."/>
            <person name="Fujiyama A."/>
            <person name="Inagaki F."/>
            <person name="Takami H."/>
        </authorList>
    </citation>
    <scope>NUCLEOTIDE SEQUENCE</scope>
    <source>
        <strain evidence="1">Expedition CK06-06</strain>
    </source>
</reference>
<proteinExistence type="predicted"/>
<dbReference type="EMBL" id="BARW01035740">
    <property type="protein sequence ID" value="GAJ22524.1"/>
    <property type="molecule type" value="Genomic_DNA"/>
</dbReference>
<name>X1UYJ9_9ZZZZ</name>
<sequence>VDIMTNPDIGQYYDASGVPYTIINDNKTLVGMVGANKIFKALIGGNINVQY</sequence>
<evidence type="ECO:0000313" key="1">
    <source>
        <dbReference type="EMBL" id="GAJ22524.1"/>
    </source>
</evidence>